<organism evidence="5 6">
    <name type="scientific">Rhododendron simsii</name>
    <name type="common">Sims's rhododendron</name>
    <dbReference type="NCBI Taxonomy" id="118357"/>
    <lineage>
        <taxon>Eukaryota</taxon>
        <taxon>Viridiplantae</taxon>
        <taxon>Streptophyta</taxon>
        <taxon>Embryophyta</taxon>
        <taxon>Tracheophyta</taxon>
        <taxon>Spermatophyta</taxon>
        <taxon>Magnoliopsida</taxon>
        <taxon>eudicotyledons</taxon>
        <taxon>Gunneridae</taxon>
        <taxon>Pentapetalae</taxon>
        <taxon>asterids</taxon>
        <taxon>Ericales</taxon>
        <taxon>Ericaceae</taxon>
        <taxon>Ericoideae</taxon>
        <taxon>Rhodoreae</taxon>
        <taxon>Rhododendron</taxon>
    </lineage>
</organism>
<dbReference type="GO" id="GO:2000008">
    <property type="term" value="P:regulation of protein localization to cell surface"/>
    <property type="evidence" value="ECO:0007669"/>
    <property type="project" value="TreeGrafter"/>
</dbReference>
<evidence type="ECO:0000256" key="1">
    <source>
        <dbReference type="ARBA" id="ARBA00022729"/>
    </source>
</evidence>
<evidence type="ECO:0000256" key="3">
    <source>
        <dbReference type="SAM" id="SignalP"/>
    </source>
</evidence>
<feature type="signal peptide" evidence="3">
    <location>
        <begin position="1"/>
        <end position="26"/>
    </location>
</feature>
<proteinExistence type="predicted"/>
<keyword evidence="1 3" id="KW-0732">Signal</keyword>
<feature type="domain" description="Prolamin-like" evidence="4">
    <location>
        <begin position="41"/>
        <end position="103"/>
    </location>
</feature>
<dbReference type="GO" id="GO:0005576">
    <property type="term" value="C:extracellular region"/>
    <property type="evidence" value="ECO:0007669"/>
    <property type="project" value="TreeGrafter"/>
</dbReference>
<dbReference type="InterPro" id="IPR008502">
    <property type="entry name" value="Prolamin-like"/>
</dbReference>
<dbReference type="PANTHER" id="PTHR31181:SF67">
    <property type="entry name" value="PROLAMIN-LIKE PROTEIN (DUF1278)"/>
    <property type="match status" value="1"/>
</dbReference>
<dbReference type="Proteomes" id="UP000626092">
    <property type="component" value="Unassembled WGS sequence"/>
</dbReference>
<feature type="region of interest" description="Disordered" evidence="2">
    <location>
        <begin position="110"/>
        <end position="179"/>
    </location>
</feature>
<dbReference type="PANTHER" id="PTHR31181">
    <property type="entry name" value="EGG CELL-SECRETED PROTEIN 1.4"/>
    <property type="match status" value="1"/>
</dbReference>
<dbReference type="GO" id="GO:0080155">
    <property type="term" value="P:regulation of double fertilization forming a zygote and endosperm"/>
    <property type="evidence" value="ECO:0007669"/>
    <property type="project" value="TreeGrafter"/>
</dbReference>
<reference evidence="5" key="1">
    <citation type="submission" date="2019-11" db="EMBL/GenBank/DDBJ databases">
        <authorList>
            <person name="Liu Y."/>
            <person name="Hou J."/>
            <person name="Li T.-Q."/>
            <person name="Guan C.-H."/>
            <person name="Wu X."/>
            <person name="Wu H.-Z."/>
            <person name="Ling F."/>
            <person name="Zhang R."/>
            <person name="Shi X.-G."/>
            <person name="Ren J.-P."/>
            <person name="Chen E.-F."/>
            <person name="Sun J.-M."/>
        </authorList>
    </citation>
    <scope>NUCLEOTIDE SEQUENCE</scope>
    <source>
        <strain evidence="5">Adult_tree_wgs_1</strain>
        <tissue evidence="5">Leaves</tissue>
    </source>
</reference>
<feature type="compositionally biased region" description="Basic and acidic residues" evidence="2">
    <location>
        <begin position="110"/>
        <end position="169"/>
    </location>
</feature>
<dbReference type="PROSITE" id="PS51257">
    <property type="entry name" value="PROKAR_LIPOPROTEIN"/>
    <property type="match status" value="1"/>
</dbReference>
<feature type="compositionally biased region" description="Acidic residues" evidence="2">
    <location>
        <begin position="170"/>
        <end position="179"/>
    </location>
</feature>
<comment type="caution">
    <text evidence="5">The sequence shown here is derived from an EMBL/GenBank/DDBJ whole genome shotgun (WGS) entry which is preliminary data.</text>
</comment>
<name>A0A834HKG3_RHOSS</name>
<dbReference type="OrthoDB" id="1705517at2759"/>
<keyword evidence="6" id="KW-1185">Reference proteome</keyword>
<sequence length="179" mass="20354">MTRVATLYSVSLLAACVSILVGPTDEFLFGPGLGGLGLGNDCWASLRGARGCGLQAVVNSFVKAQPELMGPDCCRAFLDADDKCWPKVFPLNPFFPPTLKSYCEKLDQEAKDKMAQEEKDKRDQEEQDERDKEEQEKRDQEEIDRVAQEEQDKRDQEDKDRQEQDKNDDDKDDNDNDKD</sequence>
<protein>
    <recommendedName>
        <fullName evidence="4">Prolamin-like domain-containing protein</fullName>
    </recommendedName>
</protein>
<accession>A0A834HKG3</accession>
<evidence type="ECO:0000313" key="5">
    <source>
        <dbReference type="EMBL" id="KAF7152694.1"/>
    </source>
</evidence>
<evidence type="ECO:0000256" key="2">
    <source>
        <dbReference type="SAM" id="MobiDB-lite"/>
    </source>
</evidence>
<dbReference type="GO" id="GO:0009567">
    <property type="term" value="P:double fertilization forming a zygote and endosperm"/>
    <property type="evidence" value="ECO:0007669"/>
    <property type="project" value="TreeGrafter"/>
</dbReference>
<evidence type="ECO:0000259" key="4">
    <source>
        <dbReference type="Pfam" id="PF05617"/>
    </source>
</evidence>
<gene>
    <name evidence="5" type="ORF">RHSIM_Rhsim01G0055200</name>
</gene>
<dbReference type="AlphaFoldDB" id="A0A834HKG3"/>
<dbReference type="EMBL" id="WJXA01000001">
    <property type="protein sequence ID" value="KAF7152694.1"/>
    <property type="molecule type" value="Genomic_DNA"/>
</dbReference>
<dbReference type="GO" id="GO:0031982">
    <property type="term" value="C:vesicle"/>
    <property type="evidence" value="ECO:0007669"/>
    <property type="project" value="TreeGrafter"/>
</dbReference>
<feature type="chain" id="PRO_5032376641" description="Prolamin-like domain-containing protein" evidence="3">
    <location>
        <begin position="27"/>
        <end position="179"/>
    </location>
</feature>
<dbReference type="Pfam" id="PF05617">
    <property type="entry name" value="Prolamin_like"/>
    <property type="match status" value="1"/>
</dbReference>
<evidence type="ECO:0000313" key="6">
    <source>
        <dbReference type="Proteomes" id="UP000626092"/>
    </source>
</evidence>